<dbReference type="PROSITE" id="PS50110">
    <property type="entry name" value="RESPONSE_REGULATORY"/>
    <property type="match status" value="1"/>
</dbReference>
<dbReference type="STRING" id="93064.BRX40_21590"/>
<evidence type="ECO:0000256" key="1">
    <source>
        <dbReference type="ARBA" id="ARBA00022553"/>
    </source>
</evidence>
<dbReference type="OrthoDB" id="7060229at2"/>
<sequence length="133" mass="14024">MTASILIVEDEMLVALEMESILEDEGYDVIGVAADLPGTLAYADRKIDLALVDLNLRDGLTGPQIGERLANEQKAGVLFVTANPRLLGDGISGTIGVLTKPTDKASLTSAVAFALRRLRGEAAEAPPTLRCFG</sequence>
<dbReference type="SUPFAM" id="SSF52172">
    <property type="entry name" value="CheY-like"/>
    <property type="match status" value="1"/>
</dbReference>
<evidence type="ECO:0000256" key="3">
    <source>
        <dbReference type="ARBA" id="ARBA00023015"/>
    </source>
</evidence>
<dbReference type="Proteomes" id="UP000185161">
    <property type="component" value="Chromosome"/>
</dbReference>
<evidence type="ECO:0000313" key="8">
    <source>
        <dbReference type="EMBL" id="APR54674.1"/>
    </source>
</evidence>
<evidence type="ECO:0000256" key="4">
    <source>
        <dbReference type="ARBA" id="ARBA00023125"/>
    </source>
</evidence>
<protein>
    <submittedName>
        <fullName evidence="8">Response regulator</fullName>
    </submittedName>
</protein>
<evidence type="ECO:0000313" key="10">
    <source>
        <dbReference type="Proteomes" id="UP000185161"/>
    </source>
</evidence>
<dbReference type="GO" id="GO:0000976">
    <property type="term" value="F:transcription cis-regulatory region binding"/>
    <property type="evidence" value="ECO:0007669"/>
    <property type="project" value="TreeGrafter"/>
</dbReference>
<keyword evidence="3" id="KW-0805">Transcription regulation</keyword>
<dbReference type="Pfam" id="PF00072">
    <property type="entry name" value="Response_reg"/>
    <property type="match status" value="1"/>
</dbReference>
<dbReference type="AlphaFoldDB" id="A0A1L6JFH3"/>
<evidence type="ECO:0000256" key="2">
    <source>
        <dbReference type="ARBA" id="ARBA00023012"/>
    </source>
</evidence>
<evidence type="ECO:0000313" key="11">
    <source>
        <dbReference type="Proteomes" id="UP000286681"/>
    </source>
</evidence>
<evidence type="ECO:0000256" key="5">
    <source>
        <dbReference type="ARBA" id="ARBA00023163"/>
    </source>
</evidence>
<evidence type="ECO:0000259" key="7">
    <source>
        <dbReference type="PROSITE" id="PS50110"/>
    </source>
</evidence>
<dbReference type="PANTHER" id="PTHR48111:SF1">
    <property type="entry name" value="TWO-COMPONENT RESPONSE REGULATOR ORR33"/>
    <property type="match status" value="1"/>
</dbReference>
<keyword evidence="5" id="KW-0804">Transcription</keyword>
<dbReference type="EMBL" id="CP018820">
    <property type="protein sequence ID" value="APR54674.1"/>
    <property type="molecule type" value="Genomic_DNA"/>
</dbReference>
<evidence type="ECO:0000313" key="9">
    <source>
        <dbReference type="EMBL" id="RSU99466.1"/>
    </source>
</evidence>
<feature type="domain" description="Response regulatory" evidence="7">
    <location>
        <begin position="4"/>
        <end position="115"/>
    </location>
</feature>
<accession>A0A1L6JFH3</accession>
<evidence type="ECO:0000256" key="6">
    <source>
        <dbReference type="PROSITE-ProRule" id="PRU00169"/>
    </source>
</evidence>
<feature type="modified residue" description="4-aspartylphosphate" evidence="6">
    <location>
        <position position="53"/>
    </location>
</feature>
<dbReference type="RefSeq" id="WP_075152934.1">
    <property type="nucleotide sequence ID" value="NZ_CP018820.1"/>
</dbReference>
<dbReference type="InterPro" id="IPR011006">
    <property type="entry name" value="CheY-like_superfamily"/>
</dbReference>
<dbReference type="GO" id="GO:0000156">
    <property type="term" value="F:phosphorelay response regulator activity"/>
    <property type="evidence" value="ECO:0007669"/>
    <property type="project" value="TreeGrafter"/>
</dbReference>
<dbReference type="InterPro" id="IPR001789">
    <property type="entry name" value="Sig_transdc_resp-reg_receiver"/>
</dbReference>
<dbReference type="GO" id="GO:0005829">
    <property type="term" value="C:cytosol"/>
    <property type="evidence" value="ECO:0007669"/>
    <property type="project" value="TreeGrafter"/>
</dbReference>
<keyword evidence="1 6" id="KW-0597">Phosphoprotein</keyword>
<keyword evidence="4" id="KW-0238">DNA-binding</keyword>
<reference evidence="10" key="2">
    <citation type="submission" date="2016-12" db="EMBL/GenBank/DDBJ databases">
        <title>Whole genome sequencing of Sphingomonas sp. ABOJV.</title>
        <authorList>
            <person name="Conlan S."/>
            <person name="Thomas P.J."/>
            <person name="Mullikin J."/>
            <person name="Palmore T.N."/>
            <person name="Frank K.M."/>
            <person name="Segre J.A."/>
        </authorList>
    </citation>
    <scope>NUCLEOTIDE SEQUENCE [LARGE SCALE GENOMIC DNA]</scope>
    <source>
        <strain evidence="10">ABOJV</strain>
    </source>
</reference>
<keyword evidence="10" id="KW-1185">Reference proteome</keyword>
<proteinExistence type="predicted"/>
<dbReference type="GO" id="GO:0006355">
    <property type="term" value="P:regulation of DNA-templated transcription"/>
    <property type="evidence" value="ECO:0007669"/>
    <property type="project" value="TreeGrafter"/>
</dbReference>
<dbReference type="PANTHER" id="PTHR48111">
    <property type="entry name" value="REGULATOR OF RPOS"/>
    <property type="match status" value="1"/>
</dbReference>
<dbReference type="InterPro" id="IPR039420">
    <property type="entry name" value="WalR-like"/>
</dbReference>
<name>A0A1L6JFH3_9SPHN</name>
<dbReference type="Gene3D" id="3.40.50.2300">
    <property type="match status" value="1"/>
</dbReference>
<reference evidence="9 11" key="3">
    <citation type="submission" date="2018-07" db="EMBL/GenBank/DDBJ databases">
        <title>Genomic and Epidemiologic Investigation of an Indolent Hospital Outbreak.</title>
        <authorList>
            <person name="Johnson R.C."/>
            <person name="Deming C."/>
            <person name="Conlan S."/>
            <person name="Zellmer C.J."/>
            <person name="Michelin A.V."/>
            <person name="Lee-Lin S."/>
            <person name="Thomas P.J."/>
            <person name="Park M."/>
            <person name="Weingarten R.A."/>
            <person name="Less J."/>
            <person name="Dekker J.P."/>
            <person name="Frank K.M."/>
            <person name="Musser K.A."/>
            <person name="Mcquiston J.R."/>
            <person name="Henderson D.K."/>
            <person name="Lau A.F."/>
            <person name="Palmore T.N."/>
            <person name="Segre J.A."/>
        </authorList>
    </citation>
    <scope>NUCLEOTIDE SEQUENCE [LARGE SCALE GENOMIC DNA]</scope>
    <source>
        <strain evidence="9 11">SK-NIH.Env10_0317</strain>
    </source>
</reference>
<dbReference type="Proteomes" id="UP000286681">
    <property type="component" value="Unassembled WGS sequence"/>
</dbReference>
<dbReference type="EMBL" id="QQWO01000021">
    <property type="protein sequence ID" value="RSU99466.1"/>
    <property type="molecule type" value="Genomic_DNA"/>
</dbReference>
<reference evidence="8" key="1">
    <citation type="submission" date="2016-12" db="EMBL/GenBank/DDBJ databases">
        <title>Whole genome sequencing of Sphingomonas koreensis.</title>
        <authorList>
            <person name="Conlan S."/>
            <person name="Thomas P.J."/>
            <person name="Mullikin J."/>
            <person name="Palmore T.N."/>
            <person name="Frank K.M."/>
            <person name="Segre J.A."/>
        </authorList>
    </citation>
    <scope>NUCLEOTIDE SEQUENCE</scope>
    <source>
        <strain evidence="8">ABOJV</strain>
    </source>
</reference>
<dbReference type="KEGG" id="skr:BRX40_21590"/>
<dbReference type="GeneID" id="44135163"/>
<organism evidence="8 10">
    <name type="scientific">Sphingomonas koreensis</name>
    <dbReference type="NCBI Taxonomy" id="93064"/>
    <lineage>
        <taxon>Bacteria</taxon>
        <taxon>Pseudomonadati</taxon>
        <taxon>Pseudomonadota</taxon>
        <taxon>Alphaproteobacteria</taxon>
        <taxon>Sphingomonadales</taxon>
        <taxon>Sphingomonadaceae</taxon>
        <taxon>Sphingomonas</taxon>
    </lineage>
</organism>
<keyword evidence="2" id="KW-0902">Two-component regulatory system</keyword>
<dbReference type="SMART" id="SM00448">
    <property type="entry name" value="REC"/>
    <property type="match status" value="1"/>
</dbReference>
<gene>
    <name evidence="8" type="ORF">BRX40_21590</name>
    <name evidence="9" type="ORF">CA257_19285</name>
</gene>
<dbReference type="GO" id="GO:0032993">
    <property type="term" value="C:protein-DNA complex"/>
    <property type="evidence" value="ECO:0007669"/>
    <property type="project" value="TreeGrafter"/>
</dbReference>